<evidence type="ECO:0000259" key="6">
    <source>
        <dbReference type="PROSITE" id="PS50118"/>
    </source>
</evidence>
<feature type="compositionally biased region" description="Polar residues" evidence="5">
    <location>
        <begin position="143"/>
        <end position="155"/>
    </location>
</feature>
<feature type="region of interest" description="Disordered" evidence="5">
    <location>
        <begin position="120"/>
        <end position="223"/>
    </location>
</feature>
<accession>A0A8J7TJC4</accession>
<dbReference type="Proteomes" id="UP000736164">
    <property type="component" value="Unassembled WGS sequence"/>
</dbReference>
<protein>
    <submittedName>
        <fullName evidence="7">SX11A factor</fullName>
    </submittedName>
</protein>
<dbReference type="GO" id="GO:0001228">
    <property type="term" value="F:DNA-binding transcription activator activity, RNA polymerase II-specific"/>
    <property type="evidence" value="ECO:0007669"/>
    <property type="project" value="TreeGrafter"/>
</dbReference>
<gene>
    <name evidence="7" type="primary">Sox11a</name>
    <name evidence="7" type="ORF">GTO95_0001759</name>
</gene>
<dbReference type="PANTHER" id="PTHR10270">
    <property type="entry name" value="SOX TRANSCRIPTION FACTOR"/>
    <property type="match status" value="1"/>
</dbReference>
<feature type="region of interest" description="Disordered" evidence="5">
    <location>
        <begin position="518"/>
        <end position="603"/>
    </location>
</feature>
<proteinExistence type="predicted"/>
<organism evidence="7 8">
    <name type="scientific">Atractosteus spatula</name>
    <name type="common">Alligator gar</name>
    <name type="synonym">Lepisosteus spatula</name>
    <dbReference type="NCBI Taxonomy" id="7917"/>
    <lineage>
        <taxon>Eukaryota</taxon>
        <taxon>Metazoa</taxon>
        <taxon>Chordata</taxon>
        <taxon>Craniata</taxon>
        <taxon>Vertebrata</taxon>
        <taxon>Euteleostomi</taxon>
        <taxon>Actinopterygii</taxon>
        <taxon>Neopterygii</taxon>
        <taxon>Holostei</taxon>
        <taxon>Semionotiformes</taxon>
        <taxon>Lepisosteidae</taxon>
        <taxon>Atractosteus</taxon>
    </lineage>
</organism>
<feature type="compositionally biased region" description="Pro residues" evidence="5">
    <location>
        <begin position="540"/>
        <end position="551"/>
    </location>
</feature>
<dbReference type="InterPro" id="IPR036910">
    <property type="entry name" value="HMG_box_dom_sf"/>
</dbReference>
<evidence type="ECO:0000313" key="8">
    <source>
        <dbReference type="Proteomes" id="UP000736164"/>
    </source>
</evidence>
<dbReference type="FunFam" id="1.10.30.10:FF:000007">
    <property type="entry name" value="Transcription factor SOX"/>
    <property type="match status" value="1"/>
</dbReference>
<reference evidence="7" key="1">
    <citation type="journal article" date="2021" name="Cell">
        <title>Tracing the genetic footprints of vertebrate landing in non-teleost ray-finned fishes.</title>
        <authorList>
            <person name="Bi X."/>
            <person name="Wang K."/>
            <person name="Yang L."/>
            <person name="Pan H."/>
            <person name="Jiang H."/>
            <person name="Wei Q."/>
            <person name="Fang M."/>
            <person name="Yu H."/>
            <person name="Zhu C."/>
            <person name="Cai Y."/>
            <person name="He Y."/>
            <person name="Gan X."/>
            <person name="Zeng H."/>
            <person name="Yu D."/>
            <person name="Zhu Y."/>
            <person name="Jiang H."/>
            <person name="Qiu Q."/>
            <person name="Yang H."/>
            <person name="Zhang Y.E."/>
            <person name="Wang W."/>
            <person name="Zhu M."/>
            <person name="He S."/>
            <person name="Zhang G."/>
        </authorList>
    </citation>
    <scope>NUCLEOTIDE SEQUENCE</scope>
    <source>
        <strain evidence="7">Allg_001</strain>
    </source>
</reference>
<feature type="region of interest" description="Disordered" evidence="5">
    <location>
        <begin position="260"/>
        <end position="292"/>
    </location>
</feature>
<dbReference type="GO" id="GO:0005634">
    <property type="term" value="C:nucleus"/>
    <property type="evidence" value="ECO:0007669"/>
    <property type="project" value="UniProtKB-SubCell"/>
</dbReference>
<dbReference type="EMBL" id="JAAWVO010074356">
    <property type="protein sequence ID" value="MBN3325151.1"/>
    <property type="molecule type" value="Genomic_DNA"/>
</dbReference>
<evidence type="ECO:0000256" key="5">
    <source>
        <dbReference type="SAM" id="MobiDB-lite"/>
    </source>
</evidence>
<evidence type="ECO:0000256" key="1">
    <source>
        <dbReference type="ARBA" id="ARBA00004123"/>
    </source>
</evidence>
<dbReference type="InterPro" id="IPR009071">
    <property type="entry name" value="HMG_box_dom"/>
</dbReference>
<evidence type="ECO:0000256" key="4">
    <source>
        <dbReference type="PROSITE-ProRule" id="PRU00267"/>
    </source>
</evidence>
<sequence length="777" mass="83935">MVQQRGHKHSMAMGSDSTQDAFAGLGPEEGDEVFGCVPSSKDPNWCKTPTGHIKRPMNAFMVWSQIERRKIMEQWPDMHNAEISKRLGKRWKLLPDYEKIPFIKEAERLRLKHMADYPDYKYRPRKKSKSSGSIKAGEKASPKNKSYPSRTTTSKVLKIKTSASKHKVNLTGNKHNSYDRGESEDDAMDVKLLSPAGQKDDQEAPKPVLSSYHQQEPQGHAADRPLAAQIKSEAPASQPSCLIALPDVTATEDVCRVPREHKLADHRAPVGGRSSTPTSTSSSSLVSSSSSSDEELDEEILHIISNASFDSLPMDCSSLDKDFDAFHANSGSHFDFPDYCTPEVNEMISGDLLVPSISDLFSALRVPVHCEVADLRLYHPTPFLSPDTCFKDTGGAALRGGQRPVAFTARARIPEVSVQLLDALQRGAVSSRLAPEDLPFQTSGTREGTVRLILSGDSPGIRADPAQGWSSANQIRAGSSLLPLQPDVISRAGWLLSCPALSRWLCDPADRLSHEARSFSDCCDSSQPAQREQPSGDRAQPPPAPASPPSPRSQSCVFSTHREPGGEGEGPRSSVWKPRVRKEATGEAQVSGRPGAGGASMAARVREPRCPRCSCRAGGQRFGVRSHLHLFYEDCAFSGPRGEEEMELKRASLSWSSLLWKACLTAGVLLAATGGLALGMGLLLPPRIEGFGEGDLLLVDERAVWHNRALAACRLAGGLLLALGGTVLLACALAARTRPDSCARHGGLAPQATAIACVSPIRSGLWPTGSVQPTPRP</sequence>
<feature type="DNA-binding region" description="HMG box" evidence="4">
    <location>
        <begin position="53"/>
        <end position="121"/>
    </location>
</feature>
<dbReference type="GO" id="GO:0007420">
    <property type="term" value="P:brain development"/>
    <property type="evidence" value="ECO:0007669"/>
    <property type="project" value="TreeGrafter"/>
</dbReference>
<dbReference type="PROSITE" id="PS50118">
    <property type="entry name" value="HMG_BOX_2"/>
    <property type="match status" value="1"/>
</dbReference>
<comment type="subcellular location">
    <subcellularLocation>
        <location evidence="1">Nucleus</location>
    </subcellularLocation>
</comment>
<dbReference type="Gene3D" id="1.10.30.10">
    <property type="entry name" value="High mobility group box domain"/>
    <property type="match status" value="1"/>
</dbReference>
<dbReference type="Pfam" id="PF00505">
    <property type="entry name" value="HMG_box"/>
    <property type="match status" value="1"/>
</dbReference>
<dbReference type="SMART" id="SM00398">
    <property type="entry name" value="HMG"/>
    <property type="match status" value="1"/>
</dbReference>
<dbReference type="GO" id="GO:0030182">
    <property type="term" value="P:neuron differentiation"/>
    <property type="evidence" value="ECO:0007669"/>
    <property type="project" value="TreeGrafter"/>
</dbReference>
<dbReference type="GO" id="GO:0000122">
    <property type="term" value="P:negative regulation of transcription by RNA polymerase II"/>
    <property type="evidence" value="ECO:0007669"/>
    <property type="project" value="TreeGrafter"/>
</dbReference>
<dbReference type="AlphaFoldDB" id="A0A8J7TJC4"/>
<dbReference type="CDD" id="cd22038">
    <property type="entry name" value="HMG-box_SoxC_SOX12"/>
    <property type="match status" value="1"/>
</dbReference>
<evidence type="ECO:0000313" key="7">
    <source>
        <dbReference type="EMBL" id="MBN3325151.1"/>
    </source>
</evidence>
<name>A0A8J7TJC4_ATRSP</name>
<feature type="compositionally biased region" description="Low complexity" evidence="5">
    <location>
        <begin position="274"/>
        <end position="291"/>
    </location>
</feature>
<evidence type="ECO:0000256" key="2">
    <source>
        <dbReference type="ARBA" id="ARBA00023125"/>
    </source>
</evidence>
<dbReference type="SUPFAM" id="SSF47095">
    <property type="entry name" value="HMG-box"/>
    <property type="match status" value="1"/>
</dbReference>
<keyword evidence="8" id="KW-1185">Reference proteome</keyword>
<evidence type="ECO:0000256" key="3">
    <source>
        <dbReference type="ARBA" id="ARBA00023242"/>
    </source>
</evidence>
<feature type="domain" description="HMG box" evidence="6">
    <location>
        <begin position="53"/>
        <end position="121"/>
    </location>
</feature>
<feature type="compositionally biased region" description="Polar residues" evidence="5">
    <location>
        <begin position="523"/>
        <end position="533"/>
    </location>
</feature>
<dbReference type="InterPro" id="IPR050140">
    <property type="entry name" value="SRY-related_HMG-box_TF-like"/>
</dbReference>
<feature type="non-terminal residue" evidence="7">
    <location>
        <position position="1"/>
    </location>
</feature>
<dbReference type="PANTHER" id="PTHR10270:SF295">
    <property type="entry name" value="TRANSCRIPTION FACTOR SOX"/>
    <property type="match status" value="1"/>
</dbReference>
<dbReference type="GO" id="GO:0000978">
    <property type="term" value="F:RNA polymerase II cis-regulatory region sequence-specific DNA binding"/>
    <property type="evidence" value="ECO:0007669"/>
    <property type="project" value="TreeGrafter"/>
</dbReference>
<feature type="non-terminal residue" evidence="7">
    <location>
        <position position="777"/>
    </location>
</feature>
<dbReference type="Pfam" id="PF14927">
    <property type="entry name" value="Neurensin"/>
    <property type="match status" value="1"/>
</dbReference>
<keyword evidence="2 4" id="KW-0238">DNA-binding</keyword>
<dbReference type="GO" id="GO:0048593">
    <property type="term" value="P:camera-type eye morphogenesis"/>
    <property type="evidence" value="ECO:0007669"/>
    <property type="project" value="TreeGrafter"/>
</dbReference>
<keyword evidence="3 4" id="KW-0539">Nucleus</keyword>
<comment type="caution">
    <text evidence="7">The sequence shown here is derived from an EMBL/GenBank/DDBJ whole genome shotgun (WGS) entry which is preliminary data.</text>
</comment>